<dbReference type="GO" id="GO:0000981">
    <property type="term" value="F:DNA-binding transcription factor activity, RNA polymerase II-specific"/>
    <property type="evidence" value="ECO:0007669"/>
    <property type="project" value="InterPro"/>
</dbReference>
<dbReference type="CDD" id="cd12148">
    <property type="entry name" value="fungal_TF_MHR"/>
    <property type="match status" value="1"/>
</dbReference>
<dbReference type="GO" id="GO:0005634">
    <property type="term" value="C:nucleus"/>
    <property type="evidence" value="ECO:0007669"/>
    <property type="project" value="UniProtKB-SubCell"/>
</dbReference>
<feature type="region of interest" description="Disordered" evidence="6">
    <location>
        <begin position="1010"/>
        <end position="1037"/>
    </location>
</feature>
<dbReference type="GO" id="GO:0006351">
    <property type="term" value="P:DNA-templated transcription"/>
    <property type="evidence" value="ECO:0007669"/>
    <property type="project" value="InterPro"/>
</dbReference>
<dbReference type="PROSITE" id="PS00463">
    <property type="entry name" value="ZN2_CY6_FUNGAL_1"/>
    <property type="match status" value="1"/>
</dbReference>
<dbReference type="PANTHER" id="PTHR47338">
    <property type="entry name" value="ZN(II)2CYS6 TRANSCRIPTION FACTOR (EUROFUNG)-RELATED"/>
    <property type="match status" value="1"/>
</dbReference>
<dbReference type="SMART" id="SM00066">
    <property type="entry name" value="GAL4"/>
    <property type="match status" value="1"/>
</dbReference>
<dbReference type="InterPro" id="IPR050815">
    <property type="entry name" value="TF_fung"/>
</dbReference>
<sequence length="1146" mass="126664">MHPKYSNQARAGHFPCSNRIQKESCAVRLAIQATGSAPCDWRASPSPTPISSFPNPLPSSIPFLPRRAVARRPLPSSSPHSTSGPLPPAVVPSFSLSLSLRHSLYCLLALVLQTDRQTTHTSHFTLHTPHTSPHFSTRIASPTSRLHKHCLPCPGLALPAEVALSPVDPQPARAPSNCPCLVRPRRTQISALERLDSNPSARTTCHPVPGLIRPPTATIPSPHSLAAILSPSAPPEDSTAGGSRSSTPKRTHAEAFSPTDQPYLHPASPSHHHRPSIASIGEPSPGSRGADDGSAGGMRGGFEEKKPQKMVRSSIACARCRRSKVKCVNNGVHSTCKACAQSNRECTYPVAGSAPAPKRSDASVGIKQEGDTGESKKRIRKSEDTGRRNSSRAGDDALESPILTRKVWDELYEIFKLHFSTEMPFLHPPTFRNRMRQAAFPRDPSTTAADLEEGRVLLLGVLTLTARFHKGLVTHHSPTQEDPLAASEYYANALAIAFGPTIRNLTNPTLESIQALLMLGLYEWGQTRGLSAWLYIGIAVRLAQSMGLTYEDDPKDLALSRTSKDSHKTGASKTSASPREDAIDKEVRRRTLWSCFIMDRMLAAGKYRPTMMSVNNLRVQLPCSDDQFLFVHNVQTGFLKSDWLKPKFAEEISSVNDDGVLSRYIRLVEIFGRLSEWSYAGGRRTEEHPPWDEATEFFKLRHELQRFHDALPSNLTLTEANLSAHIEKRNATTYASLHTLYSLCLIMLHREYIPFIPLRCNKPCGPLDEPTFPREKFDIPVGFWEESADQIMKASRDIIDIVSTCQDNDFLPESPQIGFAVWQAAFVCVYATYFPQMDEQHHLIPRDTLSPSADVNANSNKGLPGRTKKILIDMVPRLRMVKRYLKSIEKMNIYFHDVHRTYCVKFRKTPYPGGGLEQYKQLEKELKEFGDLRDLDQNIASDGSDTVNEARSRASTNDIPGSSVNGEAMQGVESAPQRPNGAWAAVNAASPPVEADERSRYTHGPYPYGMPYQQSPNQASNTPSLISASNGDSTPSLNSPYGNAQTQLQQHYQTNPAQQHPPMLNYASMAQHTMAPPNAQTEPSDNGVLFETWIKPIESLRMELMDNFNQQCVEESWGADGEANSMNYMAAVLAYQPQGGAGWLTT</sequence>
<keyword evidence="4" id="KW-0804">Transcription</keyword>
<organism evidence="8 9">
    <name type="scientific">Hyaloscypha variabilis (strain UAMH 11265 / GT02V1 / F)</name>
    <name type="common">Meliniomyces variabilis</name>
    <dbReference type="NCBI Taxonomy" id="1149755"/>
    <lineage>
        <taxon>Eukaryota</taxon>
        <taxon>Fungi</taxon>
        <taxon>Dikarya</taxon>
        <taxon>Ascomycota</taxon>
        <taxon>Pezizomycotina</taxon>
        <taxon>Leotiomycetes</taxon>
        <taxon>Helotiales</taxon>
        <taxon>Hyaloscyphaceae</taxon>
        <taxon>Hyaloscypha</taxon>
        <taxon>Hyaloscypha variabilis</taxon>
    </lineage>
</organism>
<feature type="compositionally biased region" description="Basic and acidic residues" evidence="6">
    <location>
        <begin position="559"/>
        <end position="568"/>
    </location>
</feature>
<dbReference type="Pfam" id="PF04082">
    <property type="entry name" value="Fungal_trans"/>
    <property type="match status" value="1"/>
</dbReference>
<keyword evidence="5" id="KW-0539">Nucleus</keyword>
<dbReference type="EMBL" id="KZ613951">
    <property type="protein sequence ID" value="PMD36122.1"/>
    <property type="molecule type" value="Genomic_DNA"/>
</dbReference>
<evidence type="ECO:0000256" key="6">
    <source>
        <dbReference type="SAM" id="MobiDB-lite"/>
    </source>
</evidence>
<dbReference type="SUPFAM" id="SSF57701">
    <property type="entry name" value="Zn2/Cys6 DNA-binding domain"/>
    <property type="match status" value="1"/>
</dbReference>
<accession>A0A2J6RC87</accession>
<dbReference type="PANTHER" id="PTHR47338:SF5">
    <property type="entry name" value="ZN(II)2CYS6 TRANSCRIPTION FACTOR (EUROFUNG)"/>
    <property type="match status" value="1"/>
</dbReference>
<evidence type="ECO:0000256" key="3">
    <source>
        <dbReference type="ARBA" id="ARBA00023015"/>
    </source>
</evidence>
<dbReference type="Pfam" id="PF00172">
    <property type="entry name" value="Zn_clus"/>
    <property type="match status" value="1"/>
</dbReference>
<dbReference type="GO" id="GO:0008270">
    <property type="term" value="F:zinc ion binding"/>
    <property type="evidence" value="ECO:0007669"/>
    <property type="project" value="InterPro"/>
</dbReference>
<name>A0A2J6RC87_HYAVF</name>
<feature type="domain" description="Zn(2)-C6 fungal-type" evidence="7">
    <location>
        <begin position="316"/>
        <end position="348"/>
    </location>
</feature>
<feature type="compositionally biased region" description="Polar residues" evidence="6">
    <location>
        <begin position="938"/>
        <end position="965"/>
    </location>
</feature>
<dbReference type="CDD" id="cd00067">
    <property type="entry name" value="GAL4"/>
    <property type="match status" value="1"/>
</dbReference>
<dbReference type="STRING" id="1149755.A0A2J6RC87"/>
<proteinExistence type="predicted"/>
<dbReference type="AlphaFoldDB" id="A0A2J6RC87"/>
<dbReference type="InterPro" id="IPR036864">
    <property type="entry name" value="Zn2-C6_fun-type_DNA-bd_sf"/>
</dbReference>
<feature type="region of interest" description="Disordered" evidence="6">
    <location>
        <begin position="196"/>
        <end position="313"/>
    </location>
</feature>
<keyword evidence="2" id="KW-0479">Metal-binding</keyword>
<keyword evidence="9" id="KW-1185">Reference proteome</keyword>
<feature type="region of interest" description="Disordered" evidence="6">
    <location>
        <begin position="348"/>
        <end position="395"/>
    </location>
</feature>
<dbReference type="OrthoDB" id="5370478at2759"/>
<evidence type="ECO:0000256" key="5">
    <source>
        <dbReference type="ARBA" id="ARBA00023242"/>
    </source>
</evidence>
<dbReference type="GO" id="GO:0003677">
    <property type="term" value="F:DNA binding"/>
    <property type="evidence" value="ECO:0007669"/>
    <property type="project" value="InterPro"/>
</dbReference>
<feature type="compositionally biased region" description="Basic and acidic residues" evidence="6">
    <location>
        <begin position="368"/>
        <end position="387"/>
    </location>
</feature>
<dbReference type="SMART" id="SM00906">
    <property type="entry name" value="Fungal_trans"/>
    <property type="match status" value="1"/>
</dbReference>
<evidence type="ECO:0000313" key="9">
    <source>
        <dbReference type="Proteomes" id="UP000235786"/>
    </source>
</evidence>
<evidence type="ECO:0000256" key="4">
    <source>
        <dbReference type="ARBA" id="ARBA00023163"/>
    </source>
</evidence>
<dbReference type="InterPro" id="IPR001138">
    <property type="entry name" value="Zn2Cys6_DnaBD"/>
</dbReference>
<evidence type="ECO:0000256" key="2">
    <source>
        <dbReference type="ARBA" id="ARBA00022723"/>
    </source>
</evidence>
<keyword evidence="3" id="KW-0805">Transcription regulation</keyword>
<comment type="subcellular location">
    <subcellularLocation>
        <location evidence="1">Nucleus</location>
    </subcellularLocation>
</comment>
<evidence type="ECO:0000313" key="8">
    <source>
        <dbReference type="EMBL" id="PMD36122.1"/>
    </source>
</evidence>
<reference evidence="8 9" key="1">
    <citation type="submission" date="2016-04" db="EMBL/GenBank/DDBJ databases">
        <title>A degradative enzymes factory behind the ericoid mycorrhizal symbiosis.</title>
        <authorList>
            <consortium name="DOE Joint Genome Institute"/>
            <person name="Martino E."/>
            <person name="Morin E."/>
            <person name="Grelet G."/>
            <person name="Kuo A."/>
            <person name="Kohler A."/>
            <person name="Daghino S."/>
            <person name="Barry K."/>
            <person name="Choi C."/>
            <person name="Cichocki N."/>
            <person name="Clum A."/>
            <person name="Copeland A."/>
            <person name="Hainaut M."/>
            <person name="Haridas S."/>
            <person name="Labutti K."/>
            <person name="Lindquist E."/>
            <person name="Lipzen A."/>
            <person name="Khouja H.-R."/>
            <person name="Murat C."/>
            <person name="Ohm R."/>
            <person name="Olson A."/>
            <person name="Spatafora J."/>
            <person name="Veneault-Fourrey C."/>
            <person name="Henrissat B."/>
            <person name="Grigoriev I."/>
            <person name="Martin F."/>
            <person name="Perotto S."/>
        </authorList>
    </citation>
    <scope>NUCLEOTIDE SEQUENCE [LARGE SCALE GENOMIC DNA]</scope>
    <source>
        <strain evidence="8 9">F</strain>
    </source>
</reference>
<evidence type="ECO:0000256" key="1">
    <source>
        <dbReference type="ARBA" id="ARBA00004123"/>
    </source>
</evidence>
<dbReference type="PROSITE" id="PS50048">
    <property type="entry name" value="ZN2_CY6_FUNGAL_2"/>
    <property type="match status" value="1"/>
</dbReference>
<dbReference type="InterPro" id="IPR007219">
    <property type="entry name" value="XnlR_reg_dom"/>
</dbReference>
<dbReference type="Proteomes" id="UP000235786">
    <property type="component" value="Unassembled WGS sequence"/>
</dbReference>
<protein>
    <recommendedName>
        <fullName evidence="7">Zn(2)-C6 fungal-type domain-containing protein</fullName>
    </recommendedName>
</protein>
<dbReference type="Gene3D" id="4.10.240.10">
    <property type="entry name" value="Zn(2)-C6 fungal-type DNA-binding domain"/>
    <property type="match status" value="1"/>
</dbReference>
<feature type="region of interest" description="Disordered" evidence="6">
    <location>
        <begin position="559"/>
        <end position="582"/>
    </location>
</feature>
<feature type="compositionally biased region" description="Polar residues" evidence="6">
    <location>
        <begin position="1012"/>
        <end position="1037"/>
    </location>
</feature>
<evidence type="ECO:0000259" key="7">
    <source>
        <dbReference type="PROSITE" id="PS50048"/>
    </source>
</evidence>
<gene>
    <name evidence="8" type="ORF">L207DRAFT_533014</name>
</gene>
<feature type="region of interest" description="Disordered" evidence="6">
    <location>
        <begin position="937"/>
        <end position="979"/>
    </location>
</feature>